<dbReference type="Gene3D" id="4.10.640.10">
    <property type="entry name" value="Ribosomal protein S18"/>
    <property type="match status" value="1"/>
</dbReference>
<dbReference type="InterPro" id="IPR036870">
    <property type="entry name" value="Ribosomal_bS18_sf"/>
</dbReference>
<dbReference type="EMBL" id="CP000916">
    <property type="protein sequence ID" value="ACM22233.1"/>
    <property type="molecule type" value="Genomic_DNA"/>
</dbReference>
<comment type="subunit">
    <text evidence="5">Part of the 30S ribosomal subunit. Forms a tight heterodimer with protein bS6.</text>
</comment>
<name>B9KB36_THENN</name>
<dbReference type="Proteomes" id="UP000000445">
    <property type="component" value="Chromosome"/>
</dbReference>
<dbReference type="AlphaFoldDB" id="B9KB36"/>
<keyword evidence="5" id="KW-0694">RNA-binding</keyword>
<dbReference type="STRING" id="309803.CTN_0056"/>
<dbReference type="Pfam" id="PF01084">
    <property type="entry name" value="Ribosomal_S18"/>
    <property type="match status" value="1"/>
</dbReference>
<dbReference type="eggNOG" id="COG0238">
    <property type="taxonomic scope" value="Bacteria"/>
</dbReference>
<evidence type="ECO:0000313" key="8">
    <source>
        <dbReference type="Proteomes" id="UP000000445"/>
    </source>
</evidence>
<evidence type="ECO:0000256" key="1">
    <source>
        <dbReference type="ARBA" id="ARBA00005589"/>
    </source>
</evidence>
<keyword evidence="8" id="KW-1185">Reference proteome</keyword>
<dbReference type="HOGENOM" id="CLU_148710_2_2_0"/>
<dbReference type="PANTHER" id="PTHR13479:SF40">
    <property type="entry name" value="SMALL RIBOSOMAL SUBUNIT PROTEIN BS18M"/>
    <property type="match status" value="1"/>
</dbReference>
<dbReference type="GO" id="GO:0006412">
    <property type="term" value="P:translation"/>
    <property type="evidence" value="ECO:0007669"/>
    <property type="project" value="UniProtKB-UniRule"/>
</dbReference>
<dbReference type="InterPro" id="IPR001648">
    <property type="entry name" value="Ribosomal_bS18"/>
</dbReference>
<dbReference type="InterPro" id="IPR018275">
    <property type="entry name" value="Ribosomal_bS18_CS"/>
</dbReference>
<dbReference type="GO" id="GO:0003735">
    <property type="term" value="F:structural constituent of ribosome"/>
    <property type="evidence" value="ECO:0007669"/>
    <property type="project" value="InterPro"/>
</dbReference>
<comment type="similarity">
    <text evidence="1 5 6">Belongs to the bacterial ribosomal protein bS18 family.</text>
</comment>
<dbReference type="NCBIfam" id="TIGR00165">
    <property type="entry name" value="S18"/>
    <property type="match status" value="1"/>
</dbReference>
<proteinExistence type="inferred from homology"/>
<keyword evidence="3 5" id="KW-0687">Ribonucleoprotein</keyword>
<dbReference type="PANTHER" id="PTHR13479">
    <property type="entry name" value="30S RIBOSOMAL PROTEIN S18"/>
    <property type="match status" value="1"/>
</dbReference>
<accession>B9KB36</accession>
<evidence type="ECO:0000256" key="2">
    <source>
        <dbReference type="ARBA" id="ARBA00022980"/>
    </source>
</evidence>
<dbReference type="KEGG" id="tna:CTN_0056"/>
<sequence length="78" mass="9246">MCAVAYRRRRKKIKKCRLCEMKLDYVDYKDTKLLSDFLTDKGKIIPKRLTGTCAKHQRMVKVAIKRARQMGLLPYLKI</sequence>
<evidence type="ECO:0000313" key="7">
    <source>
        <dbReference type="EMBL" id="ACM22233.1"/>
    </source>
</evidence>
<organism evidence="7 8">
    <name type="scientific">Thermotoga neapolitana (strain ATCC 49049 / DSM 4359 / NBRC 107923 / NS-E)</name>
    <dbReference type="NCBI Taxonomy" id="309803"/>
    <lineage>
        <taxon>Bacteria</taxon>
        <taxon>Thermotogati</taxon>
        <taxon>Thermotogota</taxon>
        <taxon>Thermotogae</taxon>
        <taxon>Thermotogales</taxon>
        <taxon>Thermotogaceae</taxon>
        <taxon>Thermotoga</taxon>
    </lineage>
</organism>
<keyword evidence="2 5" id="KW-0689">Ribosomal protein</keyword>
<comment type="function">
    <text evidence="5">Binds as a heterodimer with protein bS6 to the central domain of the 16S rRNA, where it helps stabilize the platform of the 30S subunit.</text>
</comment>
<dbReference type="PROSITE" id="PS00057">
    <property type="entry name" value="RIBOSOMAL_S18"/>
    <property type="match status" value="1"/>
</dbReference>
<dbReference type="GO" id="GO:0022627">
    <property type="term" value="C:cytosolic small ribosomal subunit"/>
    <property type="evidence" value="ECO:0007669"/>
    <property type="project" value="TreeGrafter"/>
</dbReference>
<evidence type="ECO:0000256" key="4">
    <source>
        <dbReference type="ARBA" id="ARBA00035141"/>
    </source>
</evidence>
<evidence type="ECO:0000256" key="3">
    <source>
        <dbReference type="ARBA" id="ARBA00023274"/>
    </source>
</evidence>
<keyword evidence="5" id="KW-0699">rRNA-binding</keyword>
<dbReference type="SUPFAM" id="SSF46911">
    <property type="entry name" value="Ribosomal protein S18"/>
    <property type="match status" value="1"/>
</dbReference>
<dbReference type="HAMAP" id="MF_00270">
    <property type="entry name" value="Ribosomal_bS18"/>
    <property type="match status" value="1"/>
</dbReference>
<evidence type="ECO:0000256" key="6">
    <source>
        <dbReference type="RuleBase" id="RU003910"/>
    </source>
</evidence>
<evidence type="ECO:0000256" key="5">
    <source>
        <dbReference type="HAMAP-Rule" id="MF_00270"/>
    </source>
</evidence>
<reference evidence="7 8" key="1">
    <citation type="journal article" date="2009" name="Biosci. Biotechnol. Biochem.">
        <title>WeGAS: a web-based microbial genome annotation system.</title>
        <authorList>
            <person name="Lee D."/>
            <person name="Seo H."/>
            <person name="Park C."/>
            <person name="Park K."/>
        </authorList>
    </citation>
    <scope>NUCLEOTIDE SEQUENCE [LARGE SCALE GENOMIC DNA]</scope>
    <source>
        <strain evidence="8">ATCC 49049 / DSM 4359 / NBRC 107923 / NS-E</strain>
    </source>
</reference>
<gene>
    <name evidence="5" type="primary">rpsR</name>
    <name evidence="7" type="ordered locus">CTN_0056</name>
</gene>
<dbReference type="PRINTS" id="PR00974">
    <property type="entry name" value="RIBOSOMALS18"/>
</dbReference>
<protein>
    <recommendedName>
        <fullName evidence="4 5">Small ribosomal subunit protein bS18</fullName>
    </recommendedName>
</protein>
<dbReference type="GO" id="GO:0070181">
    <property type="term" value="F:small ribosomal subunit rRNA binding"/>
    <property type="evidence" value="ECO:0007669"/>
    <property type="project" value="TreeGrafter"/>
</dbReference>